<reference evidence="2" key="1">
    <citation type="journal article" date="2023" name="Mol. Phylogenet. Evol.">
        <title>Genome-scale phylogeny and comparative genomics of the fungal order Sordariales.</title>
        <authorList>
            <person name="Hensen N."/>
            <person name="Bonometti L."/>
            <person name="Westerberg I."/>
            <person name="Brannstrom I.O."/>
            <person name="Guillou S."/>
            <person name="Cros-Aarteil S."/>
            <person name="Calhoun S."/>
            <person name="Haridas S."/>
            <person name="Kuo A."/>
            <person name="Mondo S."/>
            <person name="Pangilinan J."/>
            <person name="Riley R."/>
            <person name="LaButti K."/>
            <person name="Andreopoulos B."/>
            <person name="Lipzen A."/>
            <person name="Chen C."/>
            <person name="Yan M."/>
            <person name="Daum C."/>
            <person name="Ng V."/>
            <person name="Clum A."/>
            <person name="Steindorff A."/>
            <person name="Ohm R.A."/>
            <person name="Martin F."/>
            <person name="Silar P."/>
            <person name="Natvig D.O."/>
            <person name="Lalanne C."/>
            <person name="Gautier V."/>
            <person name="Ament-Velasquez S.L."/>
            <person name="Kruys A."/>
            <person name="Hutchinson M.I."/>
            <person name="Powell A.J."/>
            <person name="Barry K."/>
            <person name="Miller A.N."/>
            <person name="Grigoriev I.V."/>
            <person name="Debuchy R."/>
            <person name="Gladieux P."/>
            <person name="Hiltunen Thoren M."/>
            <person name="Johannesson H."/>
        </authorList>
    </citation>
    <scope>NUCLEOTIDE SEQUENCE</scope>
    <source>
        <strain evidence="2">PSN293</strain>
    </source>
</reference>
<name>A0AAN7B3S2_9PEZI</name>
<evidence type="ECO:0000256" key="1">
    <source>
        <dbReference type="SAM" id="SignalP"/>
    </source>
</evidence>
<gene>
    <name evidence="2" type="ORF">QBC37DRAFT_294984</name>
</gene>
<accession>A0AAN7B3S2</accession>
<sequence length="178" mass="18944">TNLQHKMYIRTTLLPTILPLLLLNPVVSHPTPSPQAPGNPLGLQCPNGPTCQRMMTMSCANGNLYCSLGNMVNIPVGKCSECAGSICAKGSDAYPGDSTPKSTRPREHECACVAFDGKGYYTTGKGSQCPAMEGAQEYCAEETGFTCIFGCRSPLLSQFTNAKCHALFPGTRAVCRSL</sequence>
<evidence type="ECO:0000313" key="2">
    <source>
        <dbReference type="EMBL" id="KAK4209214.1"/>
    </source>
</evidence>
<feature type="chain" id="PRO_5042814595" evidence="1">
    <location>
        <begin position="29"/>
        <end position="178"/>
    </location>
</feature>
<evidence type="ECO:0000313" key="3">
    <source>
        <dbReference type="Proteomes" id="UP001301769"/>
    </source>
</evidence>
<organism evidence="2 3">
    <name type="scientific">Rhypophila decipiens</name>
    <dbReference type="NCBI Taxonomy" id="261697"/>
    <lineage>
        <taxon>Eukaryota</taxon>
        <taxon>Fungi</taxon>
        <taxon>Dikarya</taxon>
        <taxon>Ascomycota</taxon>
        <taxon>Pezizomycotina</taxon>
        <taxon>Sordariomycetes</taxon>
        <taxon>Sordariomycetidae</taxon>
        <taxon>Sordariales</taxon>
        <taxon>Naviculisporaceae</taxon>
        <taxon>Rhypophila</taxon>
    </lineage>
</organism>
<feature type="non-terminal residue" evidence="2">
    <location>
        <position position="1"/>
    </location>
</feature>
<reference evidence="2" key="2">
    <citation type="submission" date="2023-05" db="EMBL/GenBank/DDBJ databases">
        <authorList>
            <consortium name="Lawrence Berkeley National Laboratory"/>
            <person name="Steindorff A."/>
            <person name="Hensen N."/>
            <person name="Bonometti L."/>
            <person name="Westerberg I."/>
            <person name="Brannstrom I.O."/>
            <person name="Guillou S."/>
            <person name="Cros-Aarteil S."/>
            <person name="Calhoun S."/>
            <person name="Haridas S."/>
            <person name="Kuo A."/>
            <person name="Mondo S."/>
            <person name="Pangilinan J."/>
            <person name="Riley R."/>
            <person name="Labutti K."/>
            <person name="Andreopoulos B."/>
            <person name="Lipzen A."/>
            <person name="Chen C."/>
            <person name="Yanf M."/>
            <person name="Daum C."/>
            <person name="Ng V."/>
            <person name="Clum A."/>
            <person name="Ohm R."/>
            <person name="Martin F."/>
            <person name="Silar P."/>
            <person name="Natvig D."/>
            <person name="Lalanne C."/>
            <person name="Gautier V."/>
            <person name="Ament-Velasquez S.L."/>
            <person name="Kruys A."/>
            <person name="Hutchinson M.I."/>
            <person name="Powell A.J."/>
            <person name="Barry K."/>
            <person name="Miller A.N."/>
            <person name="Grigoriev I.V."/>
            <person name="Debuchy R."/>
            <person name="Gladieux P."/>
            <person name="Thoren M.H."/>
            <person name="Johannesson H."/>
        </authorList>
    </citation>
    <scope>NUCLEOTIDE SEQUENCE</scope>
    <source>
        <strain evidence="2">PSN293</strain>
    </source>
</reference>
<keyword evidence="1" id="KW-0732">Signal</keyword>
<dbReference type="AlphaFoldDB" id="A0AAN7B3S2"/>
<comment type="caution">
    <text evidence="2">The sequence shown here is derived from an EMBL/GenBank/DDBJ whole genome shotgun (WGS) entry which is preliminary data.</text>
</comment>
<protein>
    <submittedName>
        <fullName evidence="2">Uncharacterized protein</fullName>
    </submittedName>
</protein>
<proteinExistence type="predicted"/>
<dbReference type="Proteomes" id="UP001301769">
    <property type="component" value="Unassembled WGS sequence"/>
</dbReference>
<keyword evidence="3" id="KW-1185">Reference proteome</keyword>
<dbReference type="EMBL" id="MU858212">
    <property type="protein sequence ID" value="KAK4209214.1"/>
    <property type="molecule type" value="Genomic_DNA"/>
</dbReference>
<feature type="signal peptide" evidence="1">
    <location>
        <begin position="1"/>
        <end position="28"/>
    </location>
</feature>